<protein>
    <submittedName>
        <fullName evidence="1">Uncharacterized protein</fullName>
    </submittedName>
</protein>
<gene>
    <name evidence="1" type="ORF">A3G49_01555</name>
</gene>
<organism evidence="1 2">
    <name type="scientific">Candidatus Sungbacteria bacterium RIFCSPLOWO2_12_FULL_41_11</name>
    <dbReference type="NCBI Taxonomy" id="1802286"/>
    <lineage>
        <taxon>Bacteria</taxon>
        <taxon>Candidatus Sungiibacteriota</taxon>
    </lineage>
</organism>
<sequence>MEKAEFMNTLTIPRKLVQNDDLVVVPRREYERLFRFWAAAELLTASQKKAINKGVREIARGKFFTSKQVKHELGL</sequence>
<dbReference type="Proteomes" id="UP000177171">
    <property type="component" value="Unassembled WGS sequence"/>
</dbReference>
<dbReference type="EMBL" id="MHQY01000015">
    <property type="protein sequence ID" value="OHA13908.1"/>
    <property type="molecule type" value="Genomic_DNA"/>
</dbReference>
<accession>A0A1G2LQI8</accession>
<evidence type="ECO:0000313" key="1">
    <source>
        <dbReference type="EMBL" id="OHA13908.1"/>
    </source>
</evidence>
<reference evidence="1 2" key="1">
    <citation type="journal article" date="2016" name="Nat. Commun.">
        <title>Thousands of microbial genomes shed light on interconnected biogeochemical processes in an aquifer system.</title>
        <authorList>
            <person name="Anantharaman K."/>
            <person name="Brown C.T."/>
            <person name="Hug L.A."/>
            <person name="Sharon I."/>
            <person name="Castelle C.J."/>
            <person name="Probst A.J."/>
            <person name="Thomas B.C."/>
            <person name="Singh A."/>
            <person name="Wilkins M.J."/>
            <person name="Karaoz U."/>
            <person name="Brodie E.L."/>
            <person name="Williams K.H."/>
            <person name="Hubbard S.S."/>
            <person name="Banfield J.F."/>
        </authorList>
    </citation>
    <scope>NUCLEOTIDE SEQUENCE [LARGE SCALE GENOMIC DNA]</scope>
</reference>
<proteinExistence type="predicted"/>
<name>A0A1G2LQI8_9BACT</name>
<evidence type="ECO:0000313" key="2">
    <source>
        <dbReference type="Proteomes" id="UP000177171"/>
    </source>
</evidence>
<dbReference type="AlphaFoldDB" id="A0A1G2LQI8"/>
<comment type="caution">
    <text evidence="1">The sequence shown here is derived from an EMBL/GenBank/DDBJ whole genome shotgun (WGS) entry which is preliminary data.</text>
</comment>